<dbReference type="InterPro" id="IPR001680">
    <property type="entry name" value="WD40_rpt"/>
</dbReference>
<evidence type="ECO:0000313" key="8">
    <source>
        <dbReference type="Proteomes" id="UP001209878"/>
    </source>
</evidence>
<evidence type="ECO:0000256" key="6">
    <source>
        <dbReference type="SAM" id="MobiDB-lite"/>
    </source>
</evidence>
<evidence type="ECO:0008006" key="9">
    <source>
        <dbReference type="Google" id="ProtNLM"/>
    </source>
</evidence>
<feature type="repeat" description="WD" evidence="5">
    <location>
        <begin position="288"/>
        <end position="329"/>
    </location>
</feature>
<name>A0AAD9NS73_RIDPI</name>
<feature type="region of interest" description="Disordered" evidence="6">
    <location>
        <begin position="1"/>
        <end position="23"/>
    </location>
</feature>
<dbReference type="GO" id="GO:0031124">
    <property type="term" value="P:mRNA 3'-end processing"/>
    <property type="evidence" value="ECO:0007669"/>
    <property type="project" value="InterPro"/>
</dbReference>
<dbReference type="PANTHER" id="PTHR22836">
    <property type="entry name" value="WD40 REPEAT PROTEIN"/>
    <property type="match status" value="1"/>
</dbReference>
<feature type="repeat" description="WD" evidence="5">
    <location>
        <begin position="161"/>
        <end position="193"/>
    </location>
</feature>
<dbReference type="FunFam" id="2.130.10.10:FF:000963">
    <property type="entry name" value="AGAP001362-PA-like protein"/>
    <property type="match status" value="1"/>
</dbReference>
<dbReference type="Pfam" id="PF00400">
    <property type="entry name" value="WD40"/>
    <property type="match status" value="7"/>
</dbReference>
<comment type="subcellular location">
    <subcellularLocation>
        <location evidence="1">Nucleus</location>
    </subcellularLocation>
</comment>
<feature type="compositionally biased region" description="Polar residues" evidence="6">
    <location>
        <begin position="522"/>
        <end position="531"/>
    </location>
</feature>
<gene>
    <name evidence="7" type="ORF">NP493_441g01044</name>
</gene>
<sequence length="904" mass="99927">MSASVNPRFSFPPPSLNLGGGTGPHLRVPQSGGYVFRPRNVEGVTFDGKRMRNKSVLRRTVDYNPSVMNYLEDRIWQRDQRDARGIQPDALYQTKMLPPHNLVHKPMNCVTTKFVRTSTNKIRCPIFCVCWTPEGRRLITGASSGEFTLWNGLTFNFETILQAHDTSVRAMIWSHSNAWMLTADHGGFVKYWQSNMNNVKMYQAHKDPVRGLSFCPTDAKFASCSDDGTVRIWDFLRCHEERILRGHGADVKCVDWHPQKALIASGSKDTQQPLKLWDPRMGNSLATIHAHKHTVMELKWNRNGNWLLTASRDHLLKLFDVRNMKEEMQSFKGHKKEATAVAWHPINEVLFASGGSDGAMMFWLVGSEKEVGAIEEAHETMVWSLSWHPLGHILVSGSNDHTTKFWTRNRPGDAMRDRYNLNTMPMGLSEDMLEFDLEPSAMPNLPGMGLDKGLVDPNKENKSEDASIPGLDFSTSLASAAASRYIQRRKVPYAKPIPKDFESAWSGGKQPLAITRSRVPNGESSNQQQASTDDHQDPHQQPPSQMGPPRPAGPAGHGPPTSDGKGPMDQPPQFHTPGQMGPPRPPGQWAARGPRPWGQQGPRGQPPQGLLGHGPWDQGPRGPGPQGPGGANVRGQQDSSFRHPGPRPMRPMQPGPQQMGNNGQQQQQQQPDMWTNQQQQQPHHQPQQQQLHHQQQQQQQQQQNFSTNDVDHRQGRNVDSQVPPDGGSNQYNDVDERMVPTPGGGPPQYDSHFQDGGSMGRGGFGYQEYPRGRGRGFGGPEGANRGRSARGGMSAPLGQFAGQQHPPSLLDMPVKPAAGKRGWEEGPGEGEQNFPAPNDQQGGQKYRMTPENFHGGRGGTGGMERGGMMRGGMHRGGGMMERGSPRGRGLRGAPWGGPRGGMGR</sequence>
<accession>A0AAD9NS73</accession>
<evidence type="ECO:0000256" key="4">
    <source>
        <dbReference type="ARBA" id="ARBA00023242"/>
    </source>
</evidence>
<organism evidence="7 8">
    <name type="scientific">Ridgeia piscesae</name>
    <name type="common">Tubeworm</name>
    <dbReference type="NCBI Taxonomy" id="27915"/>
    <lineage>
        <taxon>Eukaryota</taxon>
        <taxon>Metazoa</taxon>
        <taxon>Spiralia</taxon>
        <taxon>Lophotrochozoa</taxon>
        <taxon>Annelida</taxon>
        <taxon>Polychaeta</taxon>
        <taxon>Sedentaria</taxon>
        <taxon>Canalipalpata</taxon>
        <taxon>Sabellida</taxon>
        <taxon>Siboglinidae</taxon>
        <taxon>Ridgeia</taxon>
    </lineage>
</organism>
<dbReference type="PROSITE" id="PS50082">
    <property type="entry name" value="WD_REPEATS_2"/>
    <property type="match status" value="6"/>
</dbReference>
<dbReference type="Gene3D" id="2.130.10.10">
    <property type="entry name" value="YVTN repeat-like/Quinoprotein amine dehydrogenase"/>
    <property type="match status" value="2"/>
</dbReference>
<evidence type="ECO:0000313" key="7">
    <source>
        <dbReference type="EMBL" id="KAK2180475.1"/>
    </source>
</evidence>
<dbReference type="FunFam" id="2.130.10.10:FF:000237">
    <property type="entry name" value="Flowering time control protein FY"/>
    <property type="match status" value="1"/>
</dbReference>
<keyword evidence="4" id="KW-0539">Nucleus</keyword>
<feature type="compositionally biased region" description="Gly residues" evidence="6">
    <location>
        <begin position="894"/>
        <end position="904"/>
    </location>
</feature>
<dbReference type="InterPro" id="IPR015943">
    <property type="entry name" value="WD40/YVTN_repeat-like_dom_sf"/>
</dbReference>
<dbReference type="CDD" id="cd00200">
    <property type="entry name" value="WD40"/>
    <property type="match status" value="1"/>
</dbReference>
<feature type="region of interest" description="Disordered" evidence="6">
    <location>
        <begin position="500"/>
        <end position="904"/>
    </location>
</feature>
<dbReference type="InterPro" id="IPR036322">
    <property type="entry name" value="WD40_repeat_dom_sf"/>
</dbReference>
<evidence type="ECO:0000256" key="1">
    <source>
        <dbReference type="ARBA" id="ARBA00004123"/>
    </source>
</evidence>
<dbReference type="PROSITE" id="PS50294">
    <property type="entry name" value="WD_REPEATS_REGION"/>
    <property type="match status" value="4"/>
</dbReference>
<dbReference type="Proteomes" id="UP001209878">
    <property type="component" value="Unassembled WGS sequence"/>
</dbReference>
<feature type="region of interest" description="Disordered" evidence="6">
    <location>
        <begin position="450"/>
        <end position="471"/>
    </location>
</feature>
<dbReference type="GO" id="GO:0005847">
    <property type="term" value="C:mRNA cleavage and polyadenylation specificity factor complex"/>
    <property type="evidence" value="ECO:0007669"/>
    <property type="project" value="TreeGrafter"/>
</dbReference>
<protein>
    <recommendedName>
        <fullName evidence="9">Pre-mRNA 3' end processing protein WDR33</fullName>
    </recommendedName>
</protein>
<evidence type="ECO:0000256" key="3">
    <source>
        <dbReference type="ARBA" id="ARBA00022737"/>
    </source>
</evidence>
<comment type="caution">
    <text evidence="7">The sequence shown here is derived from an EMBL/GenBank/DDBJ whole genome shotgun (WGS) entry which is preliminary data.</text>
</comment>
<feature type="compositionally biased region" description="Gly residues" evidence="6">
    <location>
        <begin position="855"/>
        <end position="880"/>
    </location>
</feature>
<dbReference type="EMBL" id="JAODUO010000441">
    <property type="protein sequence ID" value="KAK2180475.1"/>
    <property type="molecule type" value="Genomic_DNA"/>
</dbReference>
<keyword evidence="3" id="KW-0677">Repeat</keyword>
<feature type="repeat" description="WD" evidence="5">
    <location>
        <begin position="375"/>
        <end position="406"/>
    </location>
</feature>
<feature type="compositionally biased region" description="Low complexity" evidence="6">
    <location>
        <begin position="593"/>
        <end position="620"/>
    </location>
</feature>
<feature type="compositionally biased region" description="Low complexity" evidence="6">
    <location>
        <begin position="655"/>
        <end position="703"/>
    </location>
</feature>
<keyword evidence="8" id="KW-1185">Reference proteome</keyword>
<dbReference type="SUPFAM" id="SSF50978">
    <property type="entry name" value="WD40 repeat-like"/>
    <property type="match status" value="1"/>
</dbReference>
<dbReference type="PANTHER" id="PTHR22836:SF0">
    <property type="entry name" value="PRE-MRNA 3' END PROCESSING PROTEIN WDR33"/>
    <property type="match status" value="1"/>
</dbReference>
<keyword evidence="2 5" id="KW-0853">WD repeat</keyword>
<feature type="repeat" description="WD" evidence="5">
    <location>
        <begin position="244"/>
        <end position="269"/>
    </location>
</feature>
<dbReference type="InterPro" id="IPR045245">
    <property type="entry name" value="Pfs2-like"/>
</dbReference>
<evidence type="ECO:0000256" key="2">
    <source>
        <dbReference type="ARBA" id="ARBA00022574"/>
    </source>
</evidence>
<dbReference type="AlphaFoldDB" id="A0AAD9NS73"/>
<proteinExistence type="predicted"/>
<evidence type="ECO:0000256" key="5">
    <source>
        <dbReference type="PROSITE-ProRule" id="PRU00221"/>
    </source>
</evidence>
<feature type="repeat" description="WD" evidence="5">
    <location>
        <begin position="202"/>
        <end position="234"/>
    </location>
</feature>
<reference evidence="7" key="1">
    <citation type="journal article" date="2023" name="Mol. Biol. Evol.">
        <title>Third-Generation Sequencing Reveals the Adaptive Role of the Epigenome in Three Deep-Sea Polychaetes.</title>
        <authorList>
            <person name="Perez M."/>
            <person name="Aroh O."/>
            <person name="Sun Y."/>
            <person name="Lan Y."/>
            <person name="Juniper S.K."/>
            <person name="Young C.R."/>
            <person name="Angers B."/>
            <person name="Qian P.Y."/>
        </authorList>
    </citation>
    <scope>NUCLEOTIDE SEQUENCE</scope>
    <source>
        <strain evidence="7">R07B-5</strain>
    </source>
</reference>
<feature type="repeat" description="WD" evidence="5">
    <location>
        <begin position="331"/>
        <end position="373"/>
    </location>
</feature>
<dbReference type="SMART" id="SM00320">
    <property type="entry name" value="WD40"/>
    <property type="match status" value="7"/>
</dbReference>
<feature type="compositionally biased region" description="Basic and acidic residues" evidence="6">
    <location>
        <begin position="453"/>
        <end position="465"/>
    </location>
</feature>